<reference evidence="1" key="1">
    <citation type="journal article" date="2014" name="Front. Microbiol.">
        <title>High frequency of phylogenetically diverse reductive dehalogenase-homologous genes in deep subseafloor sedimentary metagenomes.</title>
        <authorList>
            <person name="Kawai M."/>
            <person name="Futagami T."/>
            <person name="Toyoda A."/>
            <person name="Takaki Y."/>
            <person name="Nishi S."/>
            <person name="Hori S."/>
            <person name="Arai W."/>
            <person name="Tsubouchi T."/>
            <person name="Morono Y."/>
            <person name="Uchiyama I."/>
            <person name="Ito T."/>
            <person name="Fujiyama A."/>
            <person name="Inagaki F."/>
            <person name="Takami H."/>
        </authorList>
    </citation>
    <scope>NUCLEOTIDE SEQUENCE</scope>
    <source>
        <strain evidence="1">Expedition CK06-06</strain>
    </source>
</reference>
<accession>X1AUG0</accession>
<organism evidence="1">
    <name type="scientific">marine sediment metagenome</name>
    <dbReference type="NCBI Taxonomy" id="412755"/>
    <lineage>
        <taxon>unclassified sequences</taxon>
        <taxon>metagenomes</taxon>
        <taxon>ecological metagenomes</taxon>
    </lineage>
</organism>
<name>X1AUG0_9ZZZZ</name>
<gene>
    <name evidence="1" type="ORF">S01H4_22298</name>
</gene>
<feature type="non-terminal residue" evidence="1">
    <location>
        <position position="1"/>
    </location>
</feature>
<evidence type="ECO:0000313" key="1">
    <source>
        <dbReference type="EMBL" id="GAG86350.1"/>
    </source>
</evidence>
<dbReference type="EMBL" id="BART01010195">
    <property type="protein sequence ID" value="GAG86350.1"/>
    <property type="molecule type" value="Genomic_DNA"/>
</dbReference>
<protein>
    <submittedName>
        <fullName evidence="1">Uncharacterized protein</fullName>
    </submittedName>
</protein>
<dbReference type="AlphaFoldDB" id="X1AUG0"/>
<sequence>VSCFLYICATFVGRNECVPKALGSSPMEVTQPFTILKY</sequence>
<proteinExistence type="predicted"/>
<comment type="caution">
    <text evidence="1">The sequence shown here is derived from an EMBL/GenBank/DDBJ whole genome shotgun (WGS) entry which is preliminary data.</text>
</comment>